<gene>
    <name evidence="1" type="ORF">BWK73_50885</name>
</gene>
<evidence type="ECO:0000313" key="1">
    <source>
        <dbReference type="EMBL" id="OQW99214.1"/>
    </source>
</evidence>
<organism evidence="1 2">
    <name type="scientific">Thiothrix lacustris</name>
    <dbReference type="NCBI Taxonomy" id="525917"/>
    <lineage>
        <taxon>Bacteria</taxon>
        <taxon>Pseudomonadati</taxon>
        <taxon>Pseudomonadota</taxon>
        <taxon>Gammaproteobacteria</taxon>
        <taxon>Thiotrichales</taxon>
        <taxon>Thiotrichaceae</taxon>
        <taxon>Thiothrix</taxon>
    </lineage>
</organism>
<dbReference type="EMBL" id="MTEJ01000708">
    <property type="protein sequence ID" value="OQW99214.1"/>
    <property type="molecule type" value="Genomic_DNA"/>
</dbReference>
<name>A0A1Y1Q8G9_9GAMM</name>
<reference evidence="1 2" key="1">
    <citation type="submission" date="2017-01" db="EMBL/GenBank/DDBJ databases">
        <title>Novel large sulfur bacteria in the metagenomes of groundwater-fed chemosynthetic microbial mats in the Lake Huron basin.</title>
        <authorList>
            <person name="Sharrar A.M."/>
            <person name="Flood B.E."/>
            <person name="Bailey J.V."/>
            <person name="Jones D.S."/>
            <person name="Biddanda B."/>
            <person name="Ruberg S.A."/>
            <person name="Marcus D.N."/>
            <person name="Dick G.J."/>
        </authorList>
    </citation>
    <scope>NUCLEOTIDE SEQUENCE [LARGE SCALE GENOMIC DNA]</scope>
    <source>
        <strain evidence="1">A8</strain>
    </source>
</reference>
<dbReference type="Proteomes" id="UP000192491">
    <property type="component" value="Unassembled WGS sequence"/>
</dbReference>
<comment type="caution">
    <text evidence="1">The sequence shown here is derived from an EMBL/GenBank/DDBJ whole genome shotgun (WGS) entry which is preliminary data.</text>
</comment>
<accession>A0A1Y1Q8G9</accession>
<proteinExistence type="predicted"/>
<evidence type="ECO:0000313" key="2">
    <source>
        <dbReference type="Proteomes" id="UP000192491"/>
    </source>
</evidence>
<dbReference type="AlphaFoldDB" id="A0A1Y1Q8G9"/>
<protein>
    <submittedName>
        <fullName evidence="1">Uncharacterized protein</fullName>
    </submittedName>
</protein>
<sequence length="73" mass="8513">MTLQSKIDGMQWEYSLTPPSREWCCELENEVGRACAELADSIRTRALADFHRQQLDKATARHYLARMRDVLND</sequence>